<keyword evidence="1" id="KW-0812">Transmembrane</keyword>
<dbReference type="PANTHER" id="PTHR40940">
    <property type="entry name" value="PROTEIN BATD-RELATED"/>
    <property type="match status" value="1"/>
</dbReference>
<dbReference type="Pfam" id="PF13584">
    <property type="entry name" value="BatD"/>
    <property type="match status" value="1"/>
</dbReference>
<evidence type="ECO:0000256" key="2">
    <source>
        <dbReference type="SAM" id="SignalP"/>
    </source>
</evidence>
<proteinExistence type="predicted"/>
<keyword evidence="1" id="KW-0472">Membrane</keyword>
<dbReference type="InterPro" id="IPR025738">
    <property type="entry name" value="BatD"/>
</dbReference>
<gene>
    <name evidence="3" type="ORF">ACFOHL_17305</name>
</gene>
<dbReference type="EMBL" id="JBHRSW010000050">
    <property type="protein sequence ID" value="MFC3123379.1"/>
    <property type="molecule type" value="Genomic_DNA"/>
</dbReference>
<keyword evidence="1" id="KW-1133">Transmembrane helix</keyword>
<accession>A0ABV7FSQ1</accession>
<dbReference type="PANTHER" id="PTHR40940:SF1">
    <property type="entry name" value="PROTEIN BATD"/>
    <property type="match status" value="1"/>
</dbReference>
<reference evidence="4" key="1">
    <citation type="journal article" date="2019" name="Int. J. Syst. Evol. Microbiol.">
        <title>The Global Catalogue of Microorganisms (GCM) 10K type strain sequencing project: providing services to taxonomists for standard genome sequencing and annotation.</title>
        <authorList>
            <consortium name="The Broad Institute Genomics Platform"/>
            <consortium name="The Broad Institute Genome Sequencing Center for Infectious Disease"/>
            <person name="Wu L."/>
            <person name="Ma J."/>
        </authorList>
    </citation>
    <scope>NUCLEOTIDE SEQUENCE [LARGE SCALE GENOMIC DNA]</scope>
    <source>
        <strain evidence="4">KCTC 52473</strain>
    </source>
</reference>
<comment type="caution">
    <text evidence="3">The sequence shown here is derived from an EMBL/GenBank/DDBJ whole genome shotgun (WGS) entry which is preliminary data.</text>
</comment>
<evidence type="ECO:0000256" key="1">
    <source>
        <dbReference type="SAM" id="Phobius"/>
    </source>
</evidence>
<feature type="signal peptide" evidence="2">
    <location>
        <begin position="1"/>
        <end position="19"/>
    </location>
</feature>
<keyword evidence="4" id="KW-1185">Reference proteome</keyword>
<feature type="transmembrane region" description="Helical" evidence="1">
    <location>
        <begin position="420"/>
        <end position="445"/>
    </location>
</feature>
<sequence>MKYILFTLLVFSYVLTSHAQISGLLASVDQNPVVENESFTLQVTATGKVSSDDIDFSVLNDNFRVSAPSVSQSTQIINGNRSSSISWSVTLFPKKTGKFTIPAFTIGAHKSKAIEIEVVPASSNPTQARQYYLTTAVSNTELYLQQQITYTVKLFLAGDIQSGSLGEPQLEGAIIEKVGDDKEYQELINGISYRVIERNFAIIPQSSGEYEIESPLFEARVLSGSRQSFAYFNRTKTINRVGPPQTIKVKPIPENYPYPWLPSEMVQIVDEWQGNGDDLVVGEPITHTITLTALGLIEEQLPDINASYHPSFKTYPETAQKATVERNNKLIAQTVQNIAVIPEAAGDFVLPEIRIPWFNVNTGETEFAVLPAKSIAVKVNANANADKPSTQLQEGVNDNTKADLTESTSEKIATQNEHQYLWWIFDWLHISLMAALFILMLLLIVQQRRLPAKEAPQKGATGYTVNSDEAQCWQNVEHALQQKQIGKLPQLIRNWLRASTQQTYSSATEGLAANSTETKQAFDAILLDKYANQTSALDLDAFKQKLTALRNKLNSQNKNQQSFYPN</sequence>
<evidence type="ECO:0000313" key="3">
    <source>
        <dbReference type="EMBL" id="MFC3123379.1"/>
    </source>
</evidence>
<keyword evidence="2" id="KW-0732">Signal</keyword>
<dbReference type="RefSeq" id="WP_376921499.1">
    <property type="nucleotide sequence ID" value="NZ_JBHRSW010000050.1"/>
</dbReference>
<feature type="chain" id="PRO_5046162681" evidence="2">
    <location>
        <begin position="20"/>
        <end position="566"/>
    </location>
</feature>
<evidence type="ECO:0000313" key="4">
    <source>
        <dbReference type="Proteomes" id="UP001595478"/>
    </source>
</evidence>
<protein>
    <submittedName>
        <fullName evidence="3">BatD family protein</fullName>
    </submittedName>
</protein>
<name>A0ABV7FSQ1_9ALTE</name>
<organism evidence="3 4">
    <name type="scientific">Agaribacter flavus</name>
    <dbReference type="NCBI Taxonomy" id="1902781"/>
    <lineage>
        <taxon>Bacteria</taxon>
        <taxon>Pseudomonadati</taxon>
        <taxon>Pseudomonadota</taxon>
        <taxon>Gammaproteobacteria</taxon>
        <taxon>Alteromonadales</taxon>
        <taxon>Alteromonadaceae</taxon>
        <taxon>Agaribacter</taxon>
    </lineage>
</organism>
<dbReference type="Proteomes" id="UP001595478">
    <property type="component" value="Unassembled WGS sequence"/>
</dbReference>